<evidence type="ECO:0000313" key="1">
    <source>
        <dbReference type="EMBL" id="CAH6720538.1"/>
    </source>
</evidence>
<accession>A0ACA9Y682</accession>
<gene>
    <name evidence="1" type="ORF">CLIB1444_04S02344</name>
</gene>
<sequence>MVVQEVKVLYLLHPTVVTDEKLVVETKAKLLGDVTQMLISQIVSKPPSDKFDKIFYVNPNEGEGRYIPNEVLEIFFNCLNEGGEVEGDLPTDQDIDVLMNGFVVENNKWLKPKKFNVISLKKSNKETVSKLGGFKRLNDEKTVKSPGLTDSSIASESEDENNKRKLDKMKLTYFSDSDGESDSEIDENELLESNYTLIKPKKCDTTGKKRRKACKDCTCGLKELEEQELNNQQTLQSKLLSSLSQQATSANREAIAIEERLANKVKLDFKDMSEIDFTIKGKTGGCNSCSLGDAFRCDGCPYLGLPAFKPGEVISLDNFGEDI</sequence>
<dbReference type="Proteomes" id="UP001152531">
    <property type="component" value="Unassembled WGS sequence"/>
</dbReference>
<comment type="caution">
    <text evidence="1">The sequence shown here is derived from an EMBL/GenBank/DDBJ whole genome shotgun (WGS) entry which is preliminary data.</text>
</comment>
<dbReference type="EMBL" id="CALSDN010000004">
    <property type="protein sequence ID" value="CAH6720538.1"/>
    <property type="molecule type" value="Genomic_DNA"/>
</dbReference>
<reference evidence="1" key="1">
    <citation type="submission" date="2022-06" db="EMBL/GenBank/DDBJ databases">
        <authorList>
            <person name="Legras J.-L."/>
            <person name="Devillers H."/>
            <person name="Grondin C."/>
        </authorList>
    </citation>
    <scope>NUCLEOTIDE SEQUENCE</scope>
    <source>
        <strain evidence="1">CLIB 1444</strain>
    </source>
</reference>
<name>A0ACA9Y682_9ASCO</name>
<keyword evidence="2" id="KW-1185">Reference proteome</keyword>
<organism evidence="1 2">
    <name type="scientific">[Candida] jaroonii</name>
    <dbReference type="NCBI Taxonomy" id="467808"/>
    <lineage>
        <taxon>Eukaryota</taxon>
        <taxon>Fungi</taxon>
        <taxon>Dikarya</taxon>
        <taxon>Ascomycota</taxon>
        <taxon>Saccharomycotina</taxon>
        <taxon>Pichiomycetes</taxon>
        <taxon>Debaryomycetaceae</taxon>
        <taxon>Yamadazyma</taxon>
    </lineage>
</organism>
<evidence type="ECO:0000313" key="2">
    <source>
        <dbReference type="Proteomes" id="UP001152531"/>
    </source>
</evidence>
<proteinExistence type="predicted"/>
<protein>
    <submittedName>
        <fullName evidence="1">Fe-S cluster assembly protein Dre2p</fullName>
    </submittedName>
</protein>